<name>A0A7R9PLM3_TIMGE</name>
<evidence type="ECO:0000313" key="1">
    <source>
        <dbReference type="EMBL" id="CAD7592853.1"/>
    </source>
</evidence>
<gene>
    <name evidence="1" type="ORF">TGEB3V08_LOCUS5088</name>
</gene>
<organism evidence="1">
    <name type="scientific">Timema genevievae</name>
    <name type="common">Walking stick</name>
    <dbReference type="NCBI Taxonomy" id="629358"/>
    <lineage>
        <taxon>Eukaryota</taxon>
        <taxon>Metazoa</taxon>
        <taxon>Ecdysozoa</taxon>
        <taxon>Arthropoda</taxon>
        <taxon>Hexapoda</taxon>
        <taxon>Insecta</taxon>
        <taxon>Pterygota</taxon>
        <taxon>Neoptera</taxon>
        <taxon>Polyneoptera</taxon>
        <taxon>Phasmatodea</taxon>
        <taxon>Timematodea</taxon>
        <taxon>Timematoidea</taxon>
        <taxon>Timematidae</taxon>
        <taxon>Timema</taxon>
    </lineage>
</organism>
<proteinExistence type="predicted"/>
<sequence length="103" mass="10825">MSLVGTGPYAPGESGLRVVMEVISPPDVSDIPAMLSPPDVSDISVMLSPPDVSDIPAMLSPPGVFDIPVMLSPPTSSVRPIIAEYDPKKRGVRTELADLVLTK</sequence>
<dbReference type="AlphaFoldDB" id="A0A7R9PLM3"/>
<accession>A0A7R9PLM3</accession>
<reference evidence="1" key="1">
    <citation type="submission" date="2020-11" db="EMBL/GenBank/DDBJ databases">
        <authorList>
            <person name="Tran Van P."/>
        </authorList>
    </citation>
    <scope>NUCLEOTIDE SEQUENCE</scope>
</reference>
<dbReference type="EMBL" id="OE840835">
    <property type="protein sequence ID" value="CAD7592853.1"/>
    <property type="molecule type" value="Genomic_DNA"/>
</dbReference>
<protein>
    <submittedName>
        <fullName evidence="1">Uncharacterized protein</fullName>
    </submittedName>
</protein>